<reference evidence="3 4" key="1">
    <citation type="submission" date="2018-12" db="EMBL/GenBank/DDBJ databases">
        <title>Identification of serotype of rogose Salmonella by whole genome sequencing.</title>
        <authorList>
            <person name="Sacchi C.T."/>
            <person name="Goncalves C.R."/>
            <person name="Tiba-Casas M.R."/>
        </authorList>
    </citation>
    <scope>NUCLEOTIDE SEQUENCE [LARGE SCALE GENOMIC DNA]</scope>
    <source>
        <strain evidence="3 4">169_17</strain>
    </source>
</reference>
<keyword evidence="1" id="KW-0472">Membrane</keyword>
<dbReference type="AlphaFoldDB" id="A0A4Q1J894"/>
<dbReference type="EMBL" id="RSEO01000036">
    <property type="protein sequence ID" value="RXQ26418.1"/>
    <property type="molecule type" value="Genomic_DNA"/>
</dbReference>
<feature type="chain" id="PRO_5020647339" description="Inner membrane protein" evidence="2">
    <location>
        <begin position="19"/>
        <end position="100"/>
    </location>
</feature>
<protein>
    <recommendedName>
        <fullName evidence="5">Inner membrane protein</fullName>
    </recommendedName>
</protein>
<evidence type="ECO:0000313" key="3">
    <source>
        <dbReference type="EMBL" id="RXQ26418.1"/>
    </source>
</evidence>
<name>A0A4Q1J894_SALER</name>
<comment type="caution">
    <text evidence="3">The sequence shown here is derived from an EMBL/GenBank/DDBJ whole genome shotgun (WGS) entry which is preliminary data.</text>
</comment>
<keyword evidence="1" id="KW-0812">Transmembrane</keyword>
<accession>A0A4Q1J894</accession>
<keyword evidence="2" id="KW-0732">Signal</keyword>
<dbReference type="Proteomes" id="UP000290660">
    <property type="component" value="Unassembled WGS sequence"/>
</dbReference>
<keyword evidence="1" id="KW-1133">Transmembrane helix</keyword>
<feature type="signal peptide" evidence="2">
    <location>
        <begin position="1"/>
        <end position="18"/>
    </location>
</feature>
<gene>
    <name evidence="3" type="ORF">EI538_21545</name>
</gene>
<sequence length="100" mass="11653">MKKWLIITLFMFSINSYAGCHDCNDTAKLYNELIIPLLSTIVFVIIFLCMPESKNKKRKLIKYSLLFIVYLVVTVLLYNSFEPIHFFETDTFSGGNDRSL</sequence>
<evidence type="ECO:0000256" key="2">
    <source>
        <dbReference type="SAM" id="SignalP"/>
    </source>
</evidence>
<proteinExistence type="predicted"/>
<feature type="transmembrane region" description="Helical" evidence="1">
    <location>
        <begin position="63"/>
        <end position="81"/>
    </location>
</feature>
<evidence type="ECO:0008006" key="5">
    <source>
        <dbReference type="Google" id="ProtNLM"/>
    </source>
</evidence>
<dbReference type="RefSeq" id="WP_127173615.1">
    <property type="nucleotide sequence ID" value="NZ_JASMSH010000010.1"/>
</dbReference>
<evidence type="ECO:0000256" key="1">
    <source>
        <dbReference type="SAM" id="Phobius"/>
    </source>
</evidence>
<evidence type="ECO:0000313" key="4">
    <source>
        <dbReference type="Proteomes" id="UP000290660"/>
    </source>
</evidence>
<organism evidence="3 4">
    <name type="scientific">Salmonella enterica</name>
    <name type="common">Salmonella choleraesuis</name>
    <dbReference type="NCBI Taxonomy" id="28901"/>
    <lineage>
        <taxon>Bacteria</taxon>
        <taxon>Pseudomonadati</taxon>
        <taxon>Pseudomonadota</taxon>
        <taxon>Gammaproteobacteria</taxon>
        <taxon>Enterobacterales</taxon>
        <taxon>Enterobacteriaceae</taxon>
        <taxon>Salmonella</taxon>
    </lineage>
</organism>
<feature type="transmembrane region" description="Helical" evidence="1">
    <location>
        <begin position="34"/>
        <end position="51"/>
    </location>
</feature>